<dbReference type="Proteomes" id="UP001054821">
    <property type="component" value="Chromosome 1"/>
</dbReference>
<comment type="caution">
    <text evidence="2">The sequence shown here is derived from an EMBL/GenBank/DDBJ whole genome shotgun (WGS) entry which is preliminary data.</text>
</comment>
<keyword evidence="3" id="KW-1185">Reference proteome</keyword>
<dbReference type="EMBL" id="JAJFAZ020000001">
    <property type="protein sequence ID" value="KAI5354151.1"/>
    <property type="molecule type" value="Genomic_DNA"/>
</dbReference>
<evidence type="ECO:0000313" key="2">
    <source>
        <dbReference type="EMBL" id="KAI5354151.1"/>
    </source>
</evidence>
<organism evidence="2 3">
    <name type="scientific">Prunus dulcis</name>
    <name type="common">Almond</name>
    <name type="synonym">Amygdalus dulcis</name>
    <dbReference type="NCBI Taxonomy" id="3755"/>
    <lineage>
        <taxon>Eukaryota</taxon>
        <taxon>Viridiplantae</taxon>
        <taxon>Streptophyta</taxon>
        <taxon>Embryophyta</taxon>
        <taxon>Tracheophyta</taxon>
        <taxon>Spermatophyta</taxon>
        <taxon>Magnoliopsida</taxon>
        <taxon>eudicotyledons</taxon>
        <taxon>Gunneridae</taxon>
        <taxon>Pentapetalae</taxon>
        <taxon>rosids</taxon>
        <taxon>fabids</taxon>
        <taxon>Rosales</taxon>
        <taxon>Rosaceae</taxon>
        <taxon>Amygdaloideae</taxon>
        <taxon>Amygdaleae</taxon>
        <taxon>Prunus</taxon>
    </lineage>
</organism>
<gene>
    <name evidence="2" type="ORF">L3X38_007046</name>
</gene>
<evidence type="ECO:0000313" key="3">
    <source>
        <dbReference type="Proteomes" id="UP001054821"/>
    </source>
</evidence>
<sequence>MVFRFSLQLTGILRPQPEIEIKEAPKFSHGSLKVVEVKNYRGRPGDLKLVMYLIDNAVGLEKIVNHPLGQINGEEEMEEVLFMYRARDEMARKVPKHIELDGRNNFRVDRPVYL</sequence>
<accession>A0AAD5F5J7</accession>
<dbReference type="Pfam" id="PF08387">
    <property type="entry name" value="FBD"/>
    <property type="match status" value="1"/>
</dbReference>
<dbReference type="InterPro" id="IPR006566">
    <property type="entry name" value="FBD"/>
</dbReference>
<feature type="domain" description="FBD" evidence="1">
    <location>
        <begin position="30"/>
        <end position="63"/>
    </location>
</feature>
<reference evidence="2 3" key="1">
    <citation type="journal article" date="2022" name="G3 (Bethesda)">
        <title>Whole-genome sequence and methylome profiling of the almond [Prunus dulcis (Mill.) D.A. Webb] cultivar 'Nonpareil'.</title>
        <authorList>
            <person name="D'Amico-Willman K.M."/>
            <person name="Ouma W.Z."/>
            <person name="Meulia T."/>
            <person name="Sideli G.M."/>
            <person name="Gradziel T.M."/>
            <person name="Fresnedo-Ramirez J."/>
        </authorList>
    </citation>
    <scope>NUCLEOTIDE SEQUENCE [LARGE SCALE GENOMIC DNA]</scope>
    <source>
        <strain evidence="2">Clone GOH B32 T37-40</strain>
    </source>
</reference>
<name>A0AAD5F5J7_PRUDU</name>
<evidence type="ECO:0000259" key="1">
    <source>
        <dbReference type="Pfam" id="PF08387"/>
    </source>
</evidence>
<dbReference type="AlphaFoldDB" id="A0AAD5F5J7"/>
<proteinExistence type="predicted"/>
<protein>
    <recommendedName>
        <fullName evidence="1">FBD domain-containing protein</fullName>
    </recommendedName>
</protein>